<proteinExistence type="predicted"/>
<reference evidence="2" key="1">
    <citation type="journal article" date="2022" name="Mol. Ecol. Resour.">
        <title>The genomes of chicory, endive, great burdock and yacon provide insights into Asteraceae palaeo-polyploidization history and plant inulin production.</title>
        <authorList>
            <person name="Fan W."/>
            <person name="Wang S."/>
            <person name="Wang H."/>
            <person name="Wang A."/>
            <person name="Jiang F."/>
            <person name="Liu H."/>
            <person name="Zhao H."/>
            <person name="Xu D."/>
            <person name="Zhang Y."/>
        </authorList>
    </citation>
    <scope>NUCLEOTIDE SEQUENCE [LARGE SCALE GENOMIC DNA]</scope>
    <source>
        <strain evidence="2">cv. Niubang</strain>
    </source>
</reference>
<dbReference type="Proteomes" id="UP001055879">
    <property type="component" value="Linkage Group LG16"/>
</dbReference>
<gene>
    <name evidence="1" type="ORF">L6452_40360</name>
</gene>
<evidence type="ECO:0000313" key="1">
    <source>
        <dbReference type="EMBL" id="KAI3669136.1"/>
    </source>
</evidence>
<comment type="caution">
    <text evidence="1">The sequence shown here is derived from an EMBL/GenBank/DDBJ whole genome shotgun (WGS) entry which is preliminary data.</text>
</comment>
<dbReference type="EMBL" id="CM042062">
    <property type="protein sequence ID" value="KAI3669136.1"/>
    <property type="molecule type" value="Genomic_DNA"/>
</dbReference>
<evidence type="ECO:0000313" key="2">
    <source>
        <dbReference type="Proteomes" id="UP001055879"/>
    </source>
</evidence>
<protein>
    <submittedName>
        <fullName evidence="1">Uncharacterized protein</fullName>
    </submittedName>
</protein>
<reference evidence="1 2" key="2">
    <citation type="journal article" date="2022" name="Mol. Ecol. Resour.">
        <title>The genomes of chicory, endive, great burdock and yacon provide insights into Asteraceae paleo-polyploidization history and plant inulin production.</title>
        <authorList>
            <person name="Fan W."/>
            <person name="Wang S."/>
            <person name="Wang H."/>
            <person name="Wang A."/>
            <person name="Jiang F."/>
            <person name="Liu H."/>
            <person name="Zhao H."/>
            <person name="Xu D."/>
            <person name="Zhang Y."/>
        </authorList>
    </citation>
    <scope>NUCLEOTIDE SEQUENCE [LARGE SCALE GENOMIC DNA]</scope>
    <source>
        <strain evidence="2">cv. Niubang</strain>
    </source>
</reference>
<organism evidence="1 2">
    <name type="scientific">Arctium lappa</name>
    <name type="common">Greater burdock</name>
    <name type="synonym">Lappa major</name>
    <dbReference type="NCBI Taxonomy" id="4217"/>
    <lineage>
        <taxon>Eukaryota</taxon>
        <taxon>Viridiplantae</taxon>
        <taxon>Streptophyta</taxon>
        <taxon>Embryophyta</taxon>
        <taxon>Tracheophyta</taxon>
        <taxon>Spermatophyta</taxon>
        <taxon>Magnoliopsida</taxon>
        <taxon>eudicotyledons</taxon>
        <taxon>Gunneridae</taxon>
        <taxon>Pentapetalae</taxon>
        <taxon>asterids</taxon>
        <taxon>campanulids</taxon>
        <taxon>Asterales</taxon>
        <taxon>Asteraceae</taxon>
        <taxon>Carduoideae</taxon>
        <taxon>Cardueae</taxon>
        <taxon>Arctiinae</taxon>
        <taxon>Arctium</taxon>
    </lineage>
</organism>
<keyword evidence="2" id="KW-1185">Reference proteome</keyword>
<sequence length="115" mass="13836">MVAVNNREIQITKKLFGMDMDSRVLRYREKRKKRKFEKKTRYASRNAYAEMRSRIKGRFAKGTKLTMELDVDRWEDFETKILKGFHGDGGLMVVWWRIIEIMVNNKVVDGDEDWE</sequence>
<accession>A0ACB8XL36</accession>
<name>A0ACB8XL36_ARCLA</name>